<organism evidence="2 3">
    <name type="scientific">Aphis craccivora</name>
    <name type="common">Cowpea aphid</name>
    <dbReference type="NCBI Taxonomy" id="307492"/>
    <lineage>
        <taxon>Eukaryota</taxon>
        <taxon>Metazoa</taxon>
        <taxon>Ecdysozoa</taxon>
        <taxon>Arthropoda</taxon>
        <taxon>Hexapoda</taxon>
        <taxon>Insecta</taxon>
        <taxon>Pterygota</taxon>
        <taxon>Neoptera</taxon>
        <taxon>Paraneoptera</taxon>
        <taxon>Hemiptera</taxon>
        <taxon>Sternorrhyncha</taxon>
        <taxon>Aphidomorpha</taxon>
        <taxon>Aphidoidea</taxon>
        <taxon>Aphididae</taxon>
        <taxon>Aphidini</taxon>
        <taxon>Aphis</taxon>
        <taxon>Aphis</taxon>
    </lineage>
</organism>
<feature type="transmembrane region" description="Helical" evidence="1">
    <location>
        <begin position="75"/>
        <end position="92"/>
    </location>
</feature>
<reference evidence="2 3" key="1">
    <citation type="submission" date="2019-08" db="EMBL/GenBank/DDBJ databases">
        <title>Whole genome of Aphis craccivora.</title>
        <authorList>
            <person name="Voronova N.V."/>
            <person name="Shulinski R.S."/>
            <person name="Bandarenka Y.V."/>
            <person name="Zhorov D.G."/>
            <person name="Warner D."/>
        </authorList>
    </citation>
    <scope>NUCLEOTIDE SEQUENCE [LARGE SCALE GENOMIC DNA]</scope>
    <source>
        <strain evidence="2">180601</strain>
        <tissue evidence="2">Whole Body</tissue>
    </source>
</reference>
<protein>
    <submittedName>
        <fullName evidence="2">Uncharacterized protein</fullName>
    </submittedName>
</protein>
<accession>A0A6G0YUM0</accession>
<dbReference type="EMBL" id="VUJU01002376">
    <property type="protein sequence ID" value="KAF0761501.1"/>
    <property type="molecule type" value="Genomic_DNA"/>
</dbReference>
<dbReference type="Proteomes" id="UP000478052">
    <property type="component" value="Unassembled WGS sequence"/>
</dbReference>
<comment type="caution">
    <text evidence="2">The sequence shown here is derived from an EMBL/GenBank/DDBJ whole genome shotgun (WGS) entry which is preliminary data.</text>
</comment>
<keyword evidence="1" id="KW-0472">Membrane</keyword>
<name>A0A6G0YUM0_APHCR</name>
<feature type="transmembrane region" description="Helical" evidence="1">
    <location>
        <begin position="46"/>
        <end position="68"/>
    </location>
</feature>
<evidence type="ECO:0000256" key="1">
    <source>
        <dbReference type="SAM" id="Phobius"/>
    </source>
</evidence>
<gene>
    <name evidence="2" type="ORF">FWK35_00033351</name>
</gene>
<evidence type="ECO:0000313" key="2">
    <source>
        <dbReference type="EMBL" id="KAF0761501.1"/>
    </source>
</evidence>
<dbReference type="AlphaFoldDB" id="A0A6G0YUM0"/>
<sequence>MPSTTPLLPTRFPPTTTDTVRFNFLYKVLTTFLSKSLSLTVLSHSLIYSIFLLLICITIVFSLSIPLCHSSAHTLIYILYILFPLSTLPPPLKFSRVFNRMHSSGRSSADERSYRMRKLSY</sequence>
<keyword evidence="1" id="KW-0812">Transmembrane</keyword>
<keyword evidence="1" id="KW-1133">Transmembrane helix</keyword>
<evidence type="ECO:0000313" key="3">
    <source>
        <dbReference type="Proteomes" id="UP000478052"/>
    </source>
</evidence>
<proteinExistence type="predicted"/>
<keyword evidence="3" id="KW-1185">Reference proteome</keyword>